<dbReference type="Gene3D" id="1.20.120.1220">
    <property type="match status" value="1"/>
</dbReference>
<comment type="caution">
    <text evidence="4">The sequence shown here is derived from an EMBL/GenBank/DDBJ whole genome shotgun (WGS) entry which is preliminary data.</text>
</comment>
<feature type="transmembrane region" description="Helical" evidence="2">
    <location>
        <begin position="158"/>
        <end position="182"/>
    </location>
</feature>
<evidence type="ECO:0000259" key="3">
    <source>
        <dbReference type="Pfam" id="PF01478"/>
    </source>
</evidence>
<gene>
    <name evidence="4" type="ORF">B0I33_108239</name>
</gene>
<keyword evidence="2" id="KW-0472">Membrane</keyword>
<dbReference type="GO" id="GO:0008168">
    <property type="term" value="F:methyltransferase activity"/>
    <property type="evidence" value="ECO:0007669"/>
    <property type="project" value="UniProtKB-KW"/>
</dbReference>
<sequence length="222" mass="21877">MYRELVFAVAGAGVGWAGGQVLARARRPAAVPGRWCAAGTAVLWAAVAARWSAGGWPGWWLPVPLVVTGLTVPLALADLAHRRLPDALTLPAYPLAGAAVGVAAVAGPGGTLAGRAALAALVFAGAHVLVHMVAPHALGAGDVKLSGSLGGVLGATGWPALVVAAFLAAVTTLGLAGAAALLRRRRWRGGVPHGPGLLAAACLLTAFPGGGIEPGPEVHLGS</sequence>
<dbReference type="PANTHER" id="PTHR30487:SF0">
    <property type="entry name" value="PREPILIN LEADER PEPTIDASE_N-METHYLTRANSFERASE-RELATED"/>
    <property type="match status" value="1"/>
</dbReference>
<dbReference type="GO" id="GO:0032259">
    <property type="term" value="P:methylation"/>
    <property type="evidence" value="ECO:0007669"/>
    <property type="project" value="UniProtKB-KW"/>
</dbReference>
<dbReference type="Proteomes" id="UP000238362">
    <property type="component" value="Unassembled WGS sequence"/>
</dbReference>
<protein>
    <submittedName>
        <fullName evidence="4">Leader peptidase (Prepilin peptidase)/N-methyltransferase</fullName>
    </submittedName>
</protein>
<dbReference type="GO" id="GO:0006465">
    <property type="term" value="P:signal peptide processing"/>
    <property type="evidence" value="ECO:0007669"/>
    <property type="project" value="TreeGrafter"/>
</dbReference>
<dbReference type="RefSeq" id="WP_106180404.1">
    <property type="nucleotide sequence ID" value="NZ_PVNH01000008.1"/>
</dbReference>
<evidence type="ECO:0000313" key="4">
    <source>
        <dbReference type="EMBL" id="PRX46092.1"/>
    </source>
</evidence>
<keyword evidence="2" id="KW-0812">Transmembrane</keyword>
<keyword evidence="4" id="KW-0489">Methyltransferase</keyword>
<feature type="transmembrane region" description="Helical" evidence="2">
    <location>
        <begin position="59"/>
        <end position="80"/>
    </location>
</feature>
<evidence type="ECO:0000256" key="1">
    <source>
        <dbReference type="ARBA" id="ARBA00005801"/>
    </source>
</evidence>
<comment type="similarity">
    <text evidence="1">Belongs to the peptidase A24 family.</text>
</comment>
<evidence type="ECO:0000256" key="2">
    <source>
        <dbReference type="SAM" id="Phobius"/>
    </source>
</evidence>
<reference evidence="4 5" key="1">
    <citation type="submission" date="2018-03" db="EMBL/GenBank/DDBJ databases">
        <title>Genomic Encyclopedia of Type Strains, Phase III (KMG-III): the genomes of soil and plant-associated and newly described type strains.</title>
        <authorList>
            <person name="Whitman W."/>
        </authorList>
    </citation>
    <scope>NUCLEOTIDE SEQUENCE [LARGE SCALE GENOMIC DNA]</scope>
    <source>
        <strain evidence="4 5">CGMCC 4.7125</strain>
    </source>
</reference>
<evidence type="ECO:0000313" key="5">
    <source>
        <dbReference type="Proteomes" id="UP000238362"/>
    </source>
</evidence>
<keyword evidence="4" id="KW-0808">Transferase</keyword>
<dbReference type="InterPro" id="IPR050882">
    <property type="entry name" value="Prepilin_peptidase/N-MTase"/>
</dbReference>
<dbReference type="GO" id="GO:0005886">
    <property type="term" value="C:plasma membrane"/>
    <property type="evidence" value="ECO:0007669"/>
    <property type="project" value="TreeGrafter"/>
</dbReference>
<dbReference type="InterPro" id="IPR000045">
    <property type="entry name" value="Prepilin_IV_endopep_pep"/>
</dbReference>
<dbReference type="Pfam" id="PF01478">
    <property type="entry name" value="Peptidase_A24"/>
    <property type="match status" value="1"/>
</dbReference>
<dbReference type="AlphaFoldDB" id="A0A2T0LRK8"/>
<organism evidence="4 5">
    <name type="scientific">Prauserella shujinwangii</name>
    <dbReference type="NCBI Taxonomy" id="1453103"/>
    <lineage>
        <taxon>Bacteria</taxon>
        <taxon>Bacillati</taxon>
        <taxon>Actinomycetota</taxon>
        <taxon>Actinomycetes</taxon>
        <taxon>Pseudonocardiales</taxon>
        <taxon>Pseudonocardiaceae</taxon>
        <taxon>Prauserella</taxon>
    </lineage>
</organism>
<dbReference type="OrthoDB" id="5197713at2"/>
<dbReference type="GO" id="GO:0004190">
    <property type="term" value="F:aspartic-type endopeptidase activity"/>
    <property type="evidence" value="ECO:0007669"/>
    <property type="project" value="InterPro"/>
</dbReference>
<accession>A0A2T0LRK8</accession>
<name>A0A2T0LRK8_9PSEU</name>
<feature type="domain" description="Prepilin type IV endopeptidase peptidase" evidence="3">
    <location>
        <begin position="68"/>
        <end position="170"/>
    </location>
</feature>
<dbReference type="EMBL" id="PVNH01000008">
    <property type="protein sequence ID" value="PRX46092.1"/>
    <property type="molecule type" value="Genomic_DNA"/>
</dbReference>
<proteinExistence type="inferred from homology"/>
<keyword evidence="5" id="KW-1185">Reference proteome</keyword>
<dbReference type="PANTHER" id="PTHR30487">
    <property type="entry name" value="TYPE 4 PREPILIN-LIKE PROTEINS LEADER PEPTIDE-PROCESSING ENZYME"/>
    <property type="match status" value="1"/>
</dbReference>
<feature type="transmembrane region" description="Helical" evidence="2">
    <location>
        <begin position="116"/>
        <end position="138"/>
    </location>
</feature>
<keyword evidence="2" id="KW-1133">Transmembrane helix</keyword>
<feature type="transmembrane region" description="Helical" evidence="2">
    <location>
        <begin position="194"/>
        <end position="212"/>
    </location>
</feature>